<protein>
    <submittedName>
        <fullName evidence="3">Metal-binding protein</fullName>
    </submittedName>
</protein>
<dbReference type="Pfam" id="PF09988">
    <property type="entry name" value="DUF2227"/>
    <property type="match status" value="1"/>
</dbReference>
<feature type="transmembrane region" description="Helical" evidence="2">
    <location>
        <begin position="92"/>
        <end position="111"/>
    </location>
</feature>
<keyword evidence="2" id="KW-0812">Transmembrane</keyword>
<evidence type="ECO:0000256" key="2">
    <source>
        <dbReference type="SAM" id="Phobius"/>
    </source>
</evidence>
<evidence type="ECO:0000256" key="1">
    <source>
        <dbReference type="SAM" id="MobiDB-lite"/>
    </source>
</evidence>
<feature type="compositionally biased region" description="Basic residues" evidence="1">
    <location>
        <begin position="177"/>
        <end position="186"/>
    </location>
</feature>
<feature type="compositionally biased region" description="Basic residues" evidence="1">
    <location>
        <begin position="198"/>
        <end position="209"/>
    </location>
</feature>
<keyword evidence="2" id="KW-0472">Membrane</keyword>
<dbReference type="EMBL" id="JTCM02000029">
    <property type="protein sequence ID" value="NEU73833.1"/>
    <property type="molecule type" value="Genomic_DNA"/>
</dbReference>
<keyword evidence="2" id="KW-1133">Transmembrane helix</keyword>
<comment type="caution">
    <text evidence="3">The sequence shown here is derived from an EMBL/GenBank/DDBJ whole genome shotgun (WGS) entry which is preliminary data.</text>
</comment>
<organism evidence="3 4">
    <name type="scientific">Hassallia byssoidea VB512170</name>
    <dbReference type="NCBI Taxonomy" id="1304833"/>
    <lineage>
        <taxon>Bacteria</taxon>
        <taxon>Bacillati</taxon>
        <taxon>Cyanobacteriota</taxon>
        <taxon>Cyanophyceae</taxon>
        <taxon>Nostocales</taxon>
        <taxon>Tolypothrichaceae</taxon>
        <taxon>Hassallia</taxon>
    </lineage>
</organism>
<dbReference type="InterPro" id="IPR019250">
    <property type="entry name" value="DUF2227_metal-bd"/>
</dbReference>
<dbReference type="RefSeq" id="WP_039742631.1">
    <property type="nucleotide sequence ID" value="NZ_JTCM02000029.1"/>
</dbReference>
<proteinExistence type="predicted"/>
<accession>A0A846H9R9</accession>
<evidence type="ECO:0000313" key="3">
    <source>
        <dbReference type="EMBL" id="NEU73833.1"/>
    </source>
</evidence>
<reference evidence="3 4" key="1">
    <citation type="journal article" date="2015" name="Genome Announc.">
        <title>Draft Genome Sequence of Cyanobacterium Hassallia byssoidea Strain VB512170, Isolated from Monuments in India.</title>
        <authorList>
            <person name="Singh D."/>
            <person name="Chandrababunaidu M.M."/>
            <person name="Panda A."/>
            <person name="Sen D."/>
            <person name="Bhattacharyya S."/>
            <person name="Adhikary S.P."/>
            <person name="Tripathy S."/>
        </authorList>
    </citation>
    <scope>NUCLEOTIDE SEQUENCE [LARGE SCALE GENOMIC DNA]</scope>
    <source>
        <strain evidence="3 4">VB512170</strain>
    </source>
</reference>
<feature type="transmembrane region" description="Helical" evidence="2">
    <location>
        <begin position="31"/>
        <end position="50"/>
    </location>
</feature>
<feature type="region of interest" description="Disordered" evidence="1">
    <location>
        <begin position="171"/>
        <end position="209"/>
    </location>
</feature>
<dbReference type="PANTHER" id="PTHR39085">
    <property type="entry name" value="SLL0924 PROTEIN"/>
    <property type="match status" value="1"/>
</dbReference>
<evidence type="ECO:0000313" key="4">
    <source>
        <dbReference type="Proteomes" id="UP000031549"/>
    </source>
</evidence>
<name>A0A846H9R9_9CYAN</name>
<keyword evidence="4" id="KW-1185">Reference proteome</keyword>
<gene>
    <name evidence="3" type="ORF">PI95_014995</name>
</gene>
<sequence>MPSGRTHDRITLWALPFVVAIAFWQTRNGNLTLLVAGGFMFGGLMFGPDLDIYSRQFQRWGWLRWIWLPYQKRLRHRSFFSHGPIIGTTLRVLYLTTLLFILSIFGLIVGAKLGNITLNWQDISENVGRSLSSYSTEFLALFLGLELGAMSHSLSDWGGSAYKRYQKQGVQGLLPRAKMKKRKPSGGRKGTGGTRGTRGTRKTRGTRGK</sequence>
<feature type="compositionally biased region" description="Gly residues" evidence="1">
    <location>
        <begin position="187"/>
        <end position="196"/>
    </location>
</feature>
<feature type="transmembrane region" description="Helical" evidence="2">
    <location>
        <begin position="7"/>
        <end position="25"/>
    </location>
</feature>
<dbReference type="PANTHER" id="PTHR39085:SF1">
    <property type="entry name" value="SLL0924 PROTEIN"/>
    <property type="match status" value="1"/>
</dbReference>
<dbReference type="AlphaFoldDB" id="A0A846H9R9"/>
<dbReference type="Proteomes" id="UP000031549">
    <property type="component" value="Unassembled WGS sequence"/>
</dbReference>